<comment type="caution">
    <text evidence="1">The sequence shown here is derived from an EMBL/GenBank/DDBJ whole genome shotgun (WGS) entry which is preliminary data.</text>
</comment>
<dbReference type="Proteomes" id="UP001055013">
    <property type="component" value="Unassembled WGS sequence"/>
</dbReference>
<protein>
    <submittedName>
        <fullName evidence="1">Uncharacterized protein</fullName>
    </submittedName>
</protein>
<keyword evidence="2" id="KW-1185">Reference proteome</keyword>
<evidence type="ECO:0000313" key="1">
    <source>
        <dbReference type="EMBL" id="GJH18115.1"/>
    </source>
</evidence>
<gene>
    <name evidence="1" type="ORF">CBA19CS22_16255</name>
</gene>
<accession>A0ACB5QTG9</accession>
<evidence type="ECO:0000313" key="2">
    <source>
        <dbReference type="Proteomes" id="UP001055013"/>
    </source>
</evidence>
<proteinExistence type="predicted"/>
<organism evidence="1 2">
    <name type="scientific">Caballeronia novacaledonica</name>
    <dbReference type="NCBI Taxonomy" id="1544861"/>
    <lineage>
        <taxon>Bacteria</taxon>
        <taxon>Pseudomonadati</taxon>
        <taxon>Pseudomonadota</taxon>
        <taxon>Betaproteobacteria</taxon>
        <taxon>Burkholderiales</taxon>
        <taxon>Burkholderiaceae</taxon>
        <taxon>Caballeronia</taxon>
    </lineage>
</organism>
<reference evidence="1" key="1">
    <citation type="submission" date="2021-09" db="EMBL/GenBank/DDBJ databases">
        <title>Isolation and characterization of 3-chlorobenzoate degrading bacteria from soils in Shizuoka.</title>
        <authorList>
            <person name="Ifat A."/>
            <person name="Ogawa N."/>
            <person name="Kimbara K."/>
            <person name="Moriuchi R."/>
            <person name="Dohra H."/>
            <person name="Shintani M."/>
        </authorList>
    </citation>
    <scope>NUCLEOTIDE SEQUENCE</scope>
    <source>
        <strain evidence="1">19CS2-2</strain>
    </source>
</reference>
<name>A0ACB5QTG9_9BURK</name>
<dbReference type="EMBL" id="BPUR01000008">
    <property type="protein sequence ID" value="GJH18115.1"/>
    <property type="molecule type" value="Genomic_DNA"/>
</dbReference>
<sequence length="147" mass="15237">MIFKKMMLVSGYLAFAVLAGCGDKQELASQGAGAVSSGAASESLNASPSQATGEDARGSQQGAAQQPPASDKDGLTRVRFDQIFAIDSNGNLTPKIPVDINGVQMTPGVTFGGGVQFGGFALSQALGHDFGVRRLESGYVQLVKYYD</sequence>